<feature type="chain" id="PRO_5045488502" evidence="1">
    <location>
        <begin position="20"/>
        <end position="257"/>
    </location>
</feature>
<sequence length="257" mass="29018">MKKLLLLVFLAIPFTQTFAQNLSIQNVDTAPKLKAECLKDDSTECFEKSIMNYIRTNLDITKLVNNEGGTAYAQFVVTEEGKITDIRTRSTSKPLEKEAKRLIKKLKIKEPAVKNGENVSIIYTVPVTFQKRQFNNYDEFLDSETAGKEFIELTDVYKAPSLSGCESNKNCLKETIQDIVLNKLKDEKFSSGEIKLLNLSFVINKDSEITNIMAMVPNAEMQRVTKSVLEAIKIESPGLDEKGNAVDVLLKYKFNNI</sequence>
<dbReference type="InterPro" id="IPR037682">
    <property type="entry name" value="TonB_C"/>
</dbReference>
<dbReference type="EMBL" id="JAVJIU010000001">
    <property type="protein sequence ID" value="MDR5589375.1"/>
    <property type="molecule type" value="Genomic_DNA"/>
</dbReference>
<dbReference type="Pfam" id="PF03544">
    <property type="entry name" value="TonB_C"/>
    <property type="match status" value="1"/>
</dbReference>
<dbReference type="SUPFAM" id="SSF74653">
    <property type="entry name" value="TolA/TonB C-terminal domain"/>
    <property type="match status" value="1"/>
</dbReference>
<keyword evidence="1" id="KW-0732">Signal</keyword>
<keyword evidence="4" id="KW-1185">Reference proteome</keyword>
<evidence type="ECO:0000313" key="4">
    <source>
        <dbReference type="Proteomes" id="UP001257234"/>
    </source>
</evidence>
<evidence type="ECO:0000313" key="3">
    <source>
        <dbReference type="EMBL" id="MDR5589375.1"/>
    </source>
</evidence>
<feature type="signal peptide" evidence="1">
    <location>
        <begin position="1"/>
        <end position="19"/>
    </location>
</feature>
<gene>
    <name evidence="3" type="ORF">RE431_01905</name>
</gene>
<comment type="caution">
    <text evidence="3">The sequence shown here is derived from an EMBL/GenBank/DDBJ whole genome shotgun (WGS) entry which is preliminary data.</text>
</comment>
<evidence type="ECO:0000259" key="2">
    <source>
        <dbReference type="Pfam" id="PF03544"/>
    </source>
</evidence>
<protein>
    <submittedName>
        <fullName evidence="3">Energy transducer TonB</fullName>
    </submittedName>
</protein>
<dbReference type="RefSeq" id="WP_309560265.1">
    <property type="nucleotide sequence ID" value="NZ_JAVJIU010000001.1"/>
</dbReference>
<dbReference type="Gene3D" id="3.30.1150.10">
    <property type="match status" value="1"/>
</dbReference>
<dbReference type="Proteomes" id="UP001257234">
    <property type="component" value="Unassembled WGS sequence"/>
</dbReference>
<feature type="domain" description="TonB C-terminal" evidence="2">
    <location>
        <begin position="66"/>
        <end position="129"/>
    </location>
</feature>
<reference evidence="4" key="1">
    <citation type="submission" date="2023-07" db="EMBL/GenBank/DDBJ databases">
        <title>Christiangramia sp. SM2212., a novel bacterium of the family Flavobacteriaceae isolated from the sea sediment.</title>
        <authorList>
            <person name="Wang J."/>
            <person name="Zhang X."/>
        </authorList>
    </citation>
    <scope>NUCLEOTIDE SEQUENCE [LARGE SCALE GENOMIC DNA]</scope>
    <source>
        <strain evidence="4">SM2212</strain>
    </source>
</reference>
<evidence type="ECO:0000256" key="1">
    <source>
        <dbReference type="SAM" id="SignalP"/>
    </source>
</evidence>
<proteinExistence type="predicted"/>
<organism evidence="3 4">
    <name type="scientific">Christiangramia sediminicola</name>
    <dbReference type="NCBI Taxonomy" id="3073267"/>
    <lineage>
        <taxon>Bacteria</taxon>
        <taxon>Pseudomonadati</taxon>
        <taxon>Bacteroidota</taxon>
        <taxon>Flavobacteriia</taxon>
        <taxon>Flavobacteriales</taxon>
        <taxon>Flavobacteriaceae</taxon>
        <taxon>Christiangramia</taxon>
    </lineage>
</organism>
<accession>A0ABU1ELW8</accession>
<name>A0ABU1ELW8_9FLAO</name>